<dbReference type="Gene3D" id="3.40.710.10">
    <property type="entry name" value="DD-peptidase/beta-lactamase superfamily"/>
    <property type="match status" value="2"/>
</dbReference>
<comment type="caution">
    <text evidence="5">The sequence shown here is derived from an EMBL/GenBank/DDBJ whole genome shotgun (WGS) entry which is preliminary data.</text>
</comment>
<evidence type="ECO:0000256" key="3">
    <source>
        <dbReference type="SAM" id="MobiDB-lite"/>
    </source>
</evidence>
<dbReference type="GO" id="GO:0004185">
    <property type="term" value="F:serine-type carboxypeptidase activity"/>
    <property type="evidence" value="ECO:0007669"/>
    <property type="project" value="InterPro"/>
</dbReference>
<protein>
    <submittedName>
        <fullName evidence="5">D-alanyl-D-alanine carboxypeptidase/D-alanyl-D-alanine-endopeptidase (Penicillin-binding protein 4)</fullName>
    </submittedName>
</protein>
<comment type="similarity">
    <text evidence="1">Belongs to the peptidase S13 family.</text>
</comment>
<dbReference type="EMBL" id="VLJN01000021">
    <property type="protein sequence ID" value="TWG84272.1"/>
    <property type="molecule type" value="Genomic_DNA"/>
</dbReference>
<evidence type="ECO:0000256" key="2">
    <source>
        <dbReference type="ARBA" id="ARBA00022801"/>
    </source>
</evidence>
<dbReference type="GO" id="GO:0000270">
    <property type="term" value="P:peptidoglycan metabolic process"/>
    <property type="evidence" value="ECO:0007669"/>
    <property type="project" value="TreeGrafter"/>
</dbReference>
<dbReference type="Pfam" id="PF02113">
    <property type="entry name" value="Peptidase_S13"/>
    <property type="match status" value="1"/>
</dbReference>
<gene>
    <name evidence="5" type="ORF">L602_002800000710</name>
</gene>
<dbReference type="PRINTS" id="PR00922">
    <property type="entry name" value="DADACBPTASE3"/>
</dbReference>
<sequence>MPRMPKRPSIVCHTLIALYATSVLACFGHIDLAVAQPSEQKRTKARHAAPDSRASTAQSRKTRTSTRSRPAEGATAPRPHSGLPATVTALLAQAKVPLSATSFYVIKQGAPAPVVTWNAQAPMNPASTMKLVTTFAGLQLLGPAFRWQTSLYAEREPDATGTVGNVYLRGHGDPKLVPEEMVKLVSKARRSGVSIIAGDVVLDRSYFEDGLDNGATIDGEVQRAYNVAPDALLYSFKTLTFTLTPDPARQAVSVSVMPPLAQLRVDNRLTLDQGRCGDWRATATPSIRPQSDGTVLASFDGIFAADCGEQTLNLATLTHNDFIGGGFVAEWQAAGGLFARPPVIRSGRVPRPAFLMARHYGLPLADIVRDINKYSNNVMARQLFLTIGAEIDRQGPASTAKSAAVIGRWLARQGMDMAGLVLENGSGLSRRERISAYDLARLLQQAAASEVAPYFIGSLPVLGIDGTLRNRLAHSPAIGSGHLKTGTLADVRALAGYMDAVNGDRYVVVALINHPNASQAQAAHDALLEWVHRGAPPTR</sequence>
<dbReference type="PANTHER" id="PTHR30023:SF0">
    <property type="entry name" value="PENICILLIN-SENSITIVE CARBOXYPEPTIDASE A"/>
    <property type="match status" value="1"/>
</dbReference>
<organism evidence="5 6">
    <name type="scientific">Cupriavidus gilardii J11</name>
    <dbReference type="NCBI Taxonomy" id="936133"/>
    <lineage>
        <taxon>Bacteria</taxon>
        <taxon>Pseudomonadati</taxon>
        <taxon>Pseudomonadota</taxon>
        <taxon>Betaproteobacteria</taxon>
        <taxon>Burkholderiales</taxon>
        <taxon>Burkholderiaceae</taxon>
        <taxon>Cupriavidus</taxon>
    </lineage>
</organism>
<dbReference type="NCBIfam" id="TIGR00666">
    <property type="entry name" value="PBP4"/>
    <property type="match status" value="1"/>
</dbReference>
<dbReference type="Gene3D" id="3.50.80.20">
    <property type="entry name" value="D-Ala-D-Ala carboxypeptidase C, peptidase S13"/>
    <property type="match status" value="1"/>
</dbReference>
<feature type="region of interest" description="Disordered" evidence="3">
    <location>
        <begin position="37"/>
        <end position="82"/>
    </location>
</feature>
<keyword evidence="5" id="KW-0121">Carboxypeptidase</keyword>
<dbReference type="InterPro" id="IPR012338">
    <property type="entry name" value="Beta-lactam/transpept-like"/>
</dbReference>
<dbReference type="GO" id="GO:0006508">
    <property type="term" value="P:proteolysis"/>
    <property type="evidence" value="ECO:0007669"/>
    <property type="project" value="InterPro"/>
</dbReference>
<keyword evidence="2" id="KW-0378">Hydrolase</keyword>
<proteinExistence type="inferred from homology"/>
<dbReference type="SUPFAM" id="SSF56601">
    <property type="entry name" value="beta-lactamase/transpeptidase-like"/>
    <property type="match status" value="1"/>
</dbReference>
<dbReference type="PROSITE" id="PS51257">
    <property type="entry name" value="PROKAR_LIPOPROTEIN"/>
    <property type="match status" value="1"/>
</dbReference>
<accession>A0A562BGL3</accession>
<evidence type="ECO:0000256" key="4">
    <source>
        <dbReference type="SAM" id="SignalP"/>
    </source>
</evidence>
<keyword evidence="5" id="KW-0645">Protease</keyword>
<keyword evidence="4" id="KW-0732">Signal</keyword>
<dbReference type="InterPro" id="IPR000667">
    <property type="entry name" value="Peptidase_S13"/>
</dbReference>
<keyword evidence="6" id="KW-1185">Reference proteome</keyword>
<dbReference type="PANTHER" id="PTHR30023">
    <property type="entry name" value="D-ALANYL-D-ALANINE CARBOXYPEPTIDASE"/>
    <property type="match status" value="1"/>
</dbReference>
<evidence type="ECO:0000313" key="5">
    <source>
        <dbReference type="EMBL" id="TWG84272.1"/>
    </source>
</evidence>
<evidence type="ECO:0000256" key="1">
    <source>
        <dbReference type="ARBA" id="ARBA00006096"/>
    </source>
</evidence>
<dbReference type="Proteomes" id="UP000318141">
    <property type="component" value="Unassembled WGS sequence"/>
</dbReference>
<evidence type="ECO:0000313" key="6">
    <source>
        <dbReference type="Proteomes" id="UP000318141"/>
    </source>
</evidence>
<name>A0A562BGL3_9BURK</name>
<feature type="chain" id="PRO_5021907488" evidence="4">
    <location>
        <begin position="26"/>
        <end position="539"/>
    </location>
</feature>
<reference evidence="5 6" key="1">
    <citation type="submission" date="2019-07" db="EMBL/GenBank/DDBJ databases">
        <title>Genome sequencing of lignin-degrading bacterial isolates.</title>
        <authorList>
            <person name="Gladden J."/>
        </authorList>
    </citation>
    <scope>NUCLEOTIDE SEQUENCE [LARGE SCALE GENOMIC DNA]</scope>
    <source>
        <strain evidence="5 6">J11</strain>
    </source>
</reference>
<feature type="signal peptide" evidence="4">
    <location>
        <begin position="1"/>
        <end position="25"/>
    </location>
</feature>
<dbReference type="AlphaFoldDB" id="A0A562BGL3"/>
<dbReference type="OrthoDB" id="9802627at2"/>